<sequence>MYLSQPFRIDGTGRTATTEDRQAHVRDMIEAVLFTAPGERVMRPGFGSGIHEMLFDANNEALETAAEFLIQSAIQQHLSNVVSIEALEVARDEGQLNITLTYVVTGEDERVTDTFSREV</sequence>
<dbReference type="AlphaFoldDB" id="A0A1N7NUE2"/>
<dbReference type="Pfam" id="PF04965">
    <property type="entry name" value="GPW_gp25"/>
    <property type="match status" value="1"/>
</dbReference>
<name>A0A1N7NUE2_9RHOB</name>
<evidence type="ECO:0000313" key="2">
    <source>
        <dbReference type="EMBL" id="SIT01839.1"/>
    </source>
</evidence>
<accession>A0A1N7NUE2</accession>
<protein>
    <recommendedName>
        <fullName evidence="1">IraD/Gp25-like domain-containing protein</fullName>
    </recommendedName>
</protein>
<dbReference type="InterPro" id="IPR007048">
    <property type="entry name" value="IraD/Gp25-like"/>
</dbReference>
<feature type="domain" description="IraD/Gp25-like" evidence="1">
    <location>
        <begin position="21"/>
        <end position="107"/>
    </location>
</feature>
<reference evidence="3" key="1">
    <citation type="submission" date="2017-01" db="EMBL/GenBank/DDBJ databases">
        <authorList>
            <person name="Varghese N."/>
            <person name="Submissions S."/>
        </authorList>
    </citation>
    <scope>NUCLEOTIDE SEQUENCE [LARGE SCALE GENOMIC DNA]</scope>
    <source>
        <strain evidence="3">DSM 29430</strain>
    </source>
</reference>
<dbReference type="SUPFAM" id="SSF160719">
    <property type="entry name" value="gpW/gp25-like"/>
    <property type="match status" value="1"/>
</dbReference>
<keyword evidence="3" id="KW-1185">Reference proteome</keyword>
<dbReference type="Gene3D" id="3.10.450.40">
    <property type="match status" value="1"/>
</dbReference>
<gene>
    <name evidence="2" type="ORF">SAMN05421759_11059</name>
</gene>
<dbReference type="Proteomes" id="UP000186684">
    <property type="component" value="Unassembled WGS sequence"/>
</dbReference>
<dbReference type="OrthoDB" id="9802846at2"/>
<evidence type="ECO:0000259" key="1">
    <source>
        <dbReference type="Pfam" id="PF04965"/>
    </source>
</evidence>
<evidence type="ECO:0000313" key="3">
    <source>
        <dbReference type="Proteomes" id="UP000186684"/>
    </source>
</evidence>
<dbReference type="STRING" id="633194.SAMN05421759_11059"/>
<proteinExistence type="predicted"/>
<organism evidence="2 3">
    <name type="scientific">Roseivivax lentus</name>
    <dbReference type="NCBI Taxonomy" id="633194"/>
    <lineage>
        <taxon>Bacteria</taxon>
        <taxon>Pseudomonadati</taxon>
        <taxon>Pseudomonadota</taxon>
        <taxon>Alphaproteobacteria</taxon>
        <taxon>Rhodobacterales</taxon>
        <taxon>Roseobacteraceae</taxon>
        <taxon>Roseivivax</taxon>
    </lineage>
</organism>
<dbReference type="EMBL" id="FTOQ01000010">
    <property type="protein sequence ID" value="SIT01839.1"/>
    <property type="molecule type" value="Genomic_DNA"/>
</dbReference>
<dbReference type="RefSeq" id="WP_076449136.1">
    <property type="nucleotide sequence ID" value="NZ_FTOQ01000010.1"/>
</dbReference>